<feature type="domain" description="DUF7704" evidence="2">
    <location>
        <begin position="6"/>
        <end position="76"/>
    </location>
</feature>
<evidence type="ECO:0000313" key="4">
    <source>
        <dbReference type="Proteomes" id="UP000521872"/>
    </source>
</evidence>
<sequence>MPTFETMPGFYKFIFVYFEPLSEVGPFVTSLMWGPRWFYNELVPPTGPPPETLDPRSTIAVWQLTICYMLMCIVTSLGYRAARDLLSRDLAGQERMIGVFLSSLALADVRPFIT</sequence>
<dbReference type="Proteomes" id="UP000521872">
    <property type="component" value="Unassembled WGS sequence"/>
</dbReference>
<gene>
    <name evidence="3" type="ORF">D9613_001995</name>
</gene>
<name>A0A8H4R5F6_9AGAR</name>
<evidence type="ECO:0000313" key="3">
    <source>
        <dbReference type="EMBL" id="KAF4623228.1"/>
    </source>
</evidence>
<accession>A0A8H4R5F6</accession>
<keyword evidence="1" id="KW-0472">Membrane</keyword>
<dbReference type="InterPro" id="IPR056121">
    <property type="entry name" value="DUF7704"/>
</dbReference>
<dbReference type="EMBL" id="JAACJL010000001">
    <property type="protein sequence ID" value="KAF4623228.1"/>
    <property type="molecule type" value="Genomic_DNA"/>
</dbReference>
<organism evidence="3 4">
    <name type="scientific">Agrocybe pediades</name>
    <dbReference type="NCBI Taxonomy" id="84607"/>
    <lineage>
        <taxon>Eukaryota</taxon>
        <taxon>Fungi</taxon>
        <taxon>Dikarya</taxon>
        <taxon>Basidiomycota</taxon>
        <taxon>Agaricomycotina</taxon>
        <taxon>Agaricomycetes</taxon>
        <taxon>Agaricomycetidae</taxon>
        <taxon>Agaricales</taxon>
        <taxon>Agaricineae</taxon>
        <taxon>Strophariaceae</taxon>
        <taxon>Agrocybe</taxon>
    </lineage>
</organism>
<proteinExistence type="predicted"/>
<keyword evidence="1" id="KW-0812">Transmembrane</keyword>
<dbReference type="PANTHER" id="PTHR37019">
    <property type="entry name" value="CHROMOSOME 1, WHOLE GENOME SHOTGUN SEQUENCE"/>
    <property type="match status" value="1"/>
</dbReference>
<dbReference type="PANTHER" id="PTHR37019:SF2">
    <property type="entry name" value="EXPERA DOMAIN-CONTAINING PROTEIN"/>
    <property type="match status" value="1"/>
</dbReference>
<reference evidence="3 4" key="1">
    <citation type="submission" date="2019-12" db="EMBL/GenBank/DDBJ databases">
        <authorList>
            <person name="Floudas D."/>
            <person name="Bentzer J."/>
            <person name="Ahren D."/>
            <person name="Johansson T."/>
            <person name="Persson P."/>
            <person name="Tunlid A."/>
        </authorList>
    </citation>
    <scope>NUCLEOTIDE SEQUENCE [LARGE SCALE GENOMIC DNA]</scope>
    <source>
        <strain evidence="3 4">CBS 102.39</strain>
    </source>
</reference>
<evidence type="ECO:0000256" key="1">
    <source>
        <dbReference type="SAM" id="Phobius"/>
    </source>
</evidence>
<feature type="transmembrane region" description="Helical" evidence="1">
    <location>
        <begin position="59"/>
        <end position="79"/>
    </location>
</feature>
<keyword evidence="4" id="KW-1185">Reference proteome</keyword>
<evidence type="ECO:0000259" key="2">
    <source>
        <dbReference type="Pfam" id="PF24803"/>
    </source>
</evidence>
<dbReference type="AlphaFoldDB" id="A0A8H4R5F6"/>
<keyword evidence="1" id="KW-1133">Transmembrane helix</keyword>
<comment type="caution">
    <text evidence="3">The sequence shown here is derived from an EMBL/GenBank/DDBJ whole genome shotgun (WGS) entry which is preliminary data.</text>
</comment>
<dbReference type="Pfam" id="PF24803">
    <property type="entry name" value="DUF7704"/>
    <property type="match status" value="1"/>
</dbReference>
<protein>
    <recommendedName>
        <fullName evidence="2">DUF7704 domain-containing protein</fullName>
    </recommendedName>
</protein>